<sequence>MPDDNACYQPAMPVIHPDVNIRSGLLFLVLTLAIPLQYYLSNHSAVPVTQRQAVFQRLIHSAQSLQASYLSVSSWQRWCVNIIKKVDGWRTGKPVFIDEKSREEEGESPAVEVFQYKDPNGYFATSTFVRSPRPQEVKFRVGQVVQHKFRGYRGVIIGWDPVAHAPEEWLNEMHPPEKWHWRRMANYAILVDTRDRPESQITYVPQENLEVVSSGFEVEHPNVYEYFDSYDGAQYIMRPAMKQLYPHD</sequence>
<dbReference type="PANTHER" id="PTHR48439:SF1">
    <property type="entry name" value="HEMIMETHYLATED DNA-BINDING DOMAIN-CONTAINING PROTEIN"/>
    <property type="match status" value="1"/>
</dbReference>
<proteinExistence type="predicted"/>
<dbReference type="SUPFAM" id="SSF141255">
    <property type="entry name" value="YccV-like"/>
    <property type="match status" value="1"/>
</dbReference>
<dbReference type="NCBIfam" id="TIGR02097">
    <property type="entry name" value="yccV"/>
    <property type="match status" value="1"/>
</dbReference>
<evidence type="ECO:0000313" key="3">
    <source>
        <dbReference type="Proteomes" id="UP001283361"/>
    </source>
</evidence>
<dbReference type="GO" id="GO:0003677">
    <property type="term" value="F:DNA binding"/>
    <property type="evidence" value="ECO:0007669"/>
    <property type="project" value="InterPro"/>
</dbReference>
<dbReference type="AlphaFoldDB" id="A0AAE0ZVN8"/>
<evidence type="ECO:0000313" key="2">
    <source>
        <dbReference type="EMBL" id="KAK3776420.1"/>
    </source>
</evidence>
<dbReference type="Pfam" id="PF08755">
    <property type="entry name" value="YccV-like"/>
    <property type="match status" value="1"/>
</dbReference>
<name>A0AAE0ZVN8_9GAST</name>
<keyword evidence="3" id="KW-1185">Reference proteome</keyword>
<dbReference type="Gene3D" id="2.30.30.390">
    <property type="entry name" value="Hemimethylated DNA-binding domain"/>
    <property type="match status" value="1"/>
</dbReference>
<dbReference type="Proteomes" id="UP001283361">
    <property type="component" value="Unassembled WGS sequence"/>
</dbReference>
<dbReference type="InterPro" id="IPR053189">
    <property type="entry name" value="Clp_protease_adapter_ClpF"/>
</dbReference>
<dbReference type="SMART" id="SM00992">
    <property type="entry name" value="YccV-like"/>
    <property type="match status" value="1"/>
</dbReference>
<organism evidence="2 3">
    <name type="scientific">Elysia crispata</name>
    <name type="common">lettuce slug</name>
    <dbReference type="NCBI Taxonomy" id="231223"/>
    <lineage>
        <taxon>Eukaryota</taxon>
        <taxon>Metazoa</taxon>
        <taxon>Spiralia</taxon>
        <taxon>Lophotrochozoa</taxon>
        <taxon>Mollusca</taxon>
        <taxon>Gastropoda</taxon>
        <taxon>Heterobranchia</taxon>
        <taxon>Euthyneura</taxon>
        <taxon>Panpulmonata</taxon>
        <taxon>Sacoglossa</taxon>
        <taxon>Placobranchoidea</taxon>
        <taxon>Plakobranchidae</taxon>
        <taxon>Elysia</taxon>
    </lineage>
</organism>
<feature type="domain" description="Hemimethylated DNA-binding" evidence="1">
    <location>
        <begin position="136"/>
        <end position="238"/>
    </location>
</feature>
<dbReference type="PANTHER" id="PTHR48439">
    <property type="entry name" value="HEMIMETHYLATED DNA-BINDING DOMAIN-CONTAINING PROTEIN"/>
    <property type="match status" value="1"/>
</dbReference>
<dbReference type="EMBL" id="JAWDGP010003216">
    <property type="protein sequence ID" value="KAK3776420.1"/>
    <property type="molecule type" value="Genomic_DNA"/>
</dbReference>
<comment type="caution">
    <text evidence="2">The sequence shown here is derived from an EMBL/GenBank/DDBJ whole genome shotgun (WGS) entry which is preliminary data.</text>
</comment>
<evidence type="ECO:0000259" key="1">
    <source>
        <dbReference type="SMART" id="SM00992"/>
    </source>
</evidence>
<accession>A0AAE0ZVN8</accession>
<dbReference type="InterPro" id="IPR011722">
    <property type="entry name" value="Hemimethylated_DNA-bd_dom"/>
</dbReference>
<gene>
    <name evidence="2" type="ORF">RRG08_023772</name>
</gene>
<dbReference type="InterPro" id="IPR036623">
    <property type="entry name" value="Hemimethylated_DNA-bd_sf"/>
</dbReference>
<reference evidence="2" key="1">
    <citation type="journal article" date="2023" name="G3 (Bethesda)">
        <title>A reference genome for the long-term kleptoplast-retaining sea slug Elysia crispata morphotype clarki.</title>
        <authorList>
            <person name="Eastman K.E."/>
            <person name="Pendleton A.L."/>
            <person name="Shaikh M.A."/>
            <person name="Suttiyut T."/>
            <person name="Ogas R."/>
            <person name="Tomko P."/>
            <person name="Gavelis G."/>
            <person name="Widhalm J.R."/>
            <person name="Wisecaver J.H."/>
        </authorList>
    </citation>
    <scope>NUCLEOTIDE SEQUENCE</scope>
    <source>
        <strain evidence="2">ECLA1</strain>
    </source>
</reference>
<protein>
    <recommendedName>
        <fullName evidence="1">Hemimethylated DNA-binding domain-containing protein</fullName>
    </recommendedName>
</protein>